<name>A0A1J5S211_9ZZZZ</name>
<evidence type="ECO:0000313" key="6">
    <source>
        <dbReference type="EMBL" id="OIQ94389.1"/>
    </source>
</evidence>
<comment type="similarity">
    <text evidence="1">Belongs to the HSP15 family.</text>
</comment>
<dbReference type="Pfam" id="PF01479">
    <property type="entry name" value="S4"/>
    <property type="match status" value="1"/>
</dbReference>
<evidence type="ECO:0000256" key="4">
    <source>
        <dbReference type="SAM" id="MobiDB-lite"/>
    </source>
</evidence>
<dbReference type="InterPro" id="IPR036986">
    <property type="entry name" value="S4_RNA-bd_sf"/>
</dbReference>
<feature type="compositionally biased region" description="Basic and acidic residues" evidence="4">
    <location>
        <begin position="117"/>
        <end position="126"/>
    </location>
</feature>
<proteinExistence type="inferred from homology"/>
<evidence type="ECO:0000256" key="1">
    <source>
        <dbReference type="ARBA" id="ARBA00008396"/>
    </source>
</evidence>
<keyword evidence="6" id="KW-0346">Stress response</keyword>
<dbReference type="GO" id="GO:0043023">
    <property type="term" value="F:ribosomal large subunit binding"/>
    <property type="evidence" value="ECO:0007669"/>
    <property type="project" value="InterPro"/>
</dbReference>
<keyword evidence="2" id="KW-0694">RNA-binding</keyword>
<dbReference type="InterPro" id="IPR025708">
    <property type="entry name" value="HSP15"/>
</dbReference>
<dbReference type="EMBL" id="MLJW01000187">
    <property type="protein sequence ID" value="OIQ94389.1"/>
    <property type="molecule type" value="Genomic_DNA"/>
</dbReference>
<keyword evidence="3" id="KW-0238">DNA-binding</keyword>
<feature type="domain" description="RNA-binding S4" evidence="5">
    <location>
        <begin position="8"/>
        <end position="69"/>
    </location>
</feature>
<dbReference type="GO" id="GO:0003677">
    <property type="term" value="F:DNA binding"/>
    <property type="evidence" value="ECO:0007669"/>
    <property type="project" value="UniProtKB-KW"/>
</dbReference>
<dbReference type="Gene3D" id="3.10.290.10">
    <property type="entry name" value="RNA-binding S4 domain"/>
    <property type="match status" value="1"/>
</dbReference>
<accession>A0A1J5S211</accession>
<organism evidence="6">
    <name type="scientific">mine drainage metagenome</name>
    <dbReference type="NCBI Taxonomy" id="410659"/>
    <lineage>
        <taxon>unclassified sequences</taxon>
        <taxon>metagenomes</taxon>
        <taxon>ecological metagenomes</taxon>
    </lineage>
</organism>
<dbReference type="PIRSF" id="PIRSF016821">
    <property type="entry name" value="HSP15"/>
    <property type="match status" value="1"/>
</dbReference>
<evidence type="ECO:0000256" key="3">
    <source>
        <dbReference type="ARBA" id="ARBA00023125"/>
    </source>
</evidence>
<dbReference type="CDD" id="cd00165">
    <property type="entry name" value="S4"/>
    <property type="match status" value="1"/>
</dbReference>
<dbReference type="AlphaFoldDB" id="A0A1J5S211"/>
<dbReference type="SUPFAM" id="SSF55174">
    <property type="entry name" value="Alpha-L RNA-binding motif"/>
    <property type="match status" value="1"/>
</dbReference>
<dbReference type="SMART" id="SM00363">
    <property type="entry name" value="S4"/>
    <property type="match status" value="1"/>
</dbReference>
<comment type="caution">
    <text evidence="6">The sequence shown here is derived from an EMBL/GenBank/DDBJ whole genome shotgun (WGS) entry which is preliminary data.</text>
</comment>
<gene>
    <name evidence="6" type="primary">hslR_6</name>
    <name evidence="6" type="ORF">GALL_236360</name>
</gene>
<dbReference type="PROSITE" id="PS50889">
    <property type="entry name" value="S4"/>
    <property type="match status" value="1"/>
</dbReference>
<protein>
    <submittedName>
        <fullName evidence="6">Heat shock protein 15</fullName>
    </submittedName>
</protein>
<dbReference type="GO" id="GO:0003727">
    <property type="term" value="F:single-stranded RNA binding"/>
    <property type="evidence" value="ECO:0007669"/>
    <property type="project" value="InterPro"/>
</dbReference>
<evidence type="ECO:0000259" key="5">
    <source>
        <dbReference type="SMART" id="SM00363"/>
    </source>
</evidence>
<reference evidence="6" key="1">
    <citation type="submission" date="2016-10" db="EMBL/GenBank/DDBJ databases">
        <title>Sequence of Gallionella enrichment culture.</title>
        <authorList>
            <person name="Poehlein A."/>
            <person name="Muehling M."/>
            <person name="Daniel R."/>
        </authorList>
    </citation>
    <scope>NUCLEOTIDE SEQUENCE</scope>
</reference>
<dbReference type="InterPro" id="IPR002942">
    <property type="entry name" value="S4_RNA-bd"/>
</dbReference>
<feature type="region of interest" description="Disordered" evidence="4">
    <location>
        <begin position="106"/>
        <end position="140"/>
    </location>
</feature>
<evidence type="ECO:0000256" key="2">
    <source>
        <dbReference type="ARBA" id="ARBA00022884"/>
    </source>
</evidence>
<sequence>MSDDNDKLRIDKWLWAARFFKTRSLAVDAVEAGRVTMNEARIKPAKAIGVGDHLVIRLGQYHFDVEVLGLSNRRGPASEAQKLYRESDASRARRAEIAANLKALPQPTFKGRPTKRDRREIERFESGTRGTAKSAWGDFE</sequence>
<dbReference type="GO" id="GO:0034605">
    <property type="term" value="P:cellular response to heat"/>
    <property type="evidence" value="ECO:0007669"/>
    <property type="project" value="InterPro"/>
</dbReference>